<dbReference type="PANTHER" id="PTHR11452">
    <property type="entry name" value="ALPHA-GALACTOSIDASE/ALPHA-N-ACETYLGALACTOSAMINIDASE"/>
    <property type="match status" value="1"/>
</dbReference>
<keyword evidence="10" id="KW-1185">Reference proteome</keyword>
<dbReference type="InterPro" id="IPR013785">
    <property type="entry name" value="Aldolase_TIM"/>
</dbReference>
<dbReference type="GO" id="GO:0004557">
    <property type="term" value="F:alpha-galactosidase activity"/>
    <property type="evidence" value="ECO:0007669"/>
    <property type="project" value="UniProtKB-EC"/>
</dbReference>
<dbReference type="InterPro" id="IPR017853">
    <property type="entry name" value="GH"/>
</dbReference>
<dbReference type="InterPro" id="IPR013780">
    <property type="entry name" value="Glyco_hydro_b"/>
</dbReference>
<evidence type="ECO:0000313" key="9">
    <source>
        <dbReference type="EMBL" id="KAK9834833.1"/>
    </source>
</evidence>
<organism evidence="9 10">
    <name type="scientific">Elliptochloris bilobata</name>
    <dbReference type="NCBI Taxonomy" id="381761"/>
    <lineage>
        <taxon>Eukaryota</taxon>
        <taxon>Viridiplantae</taxon>
        <taxon>Chlorophyta</taxon>
        <taxon>core chlorophytes</taxon>
        <taxon>Trebouxiophyceae</taxon>
        <taxon>Trebouxiophyceae incertae sedis</taxon>
        <taxon>Elliptochloris clade</taxon>
        <taxon>Elliptochloris</taxon>
    </lineage>
</organism>
<dbReference type="AlphaFoldDB" id="A0AAW1RMA6"/>
<keyword evidence="5 7" id="KW-0378">Hydrolase</keyword>
<evidence type="ECO:0000256" key="1">
    <source>
        <dbReference type="ARBA" id="ARBA00001255"/>
    </source>
</evidence>
<dbReference type="Gene3D" id="2.60.40.1180">
    <property type="entry name" value="Golgi alpha-mannosidase II"/>
    <property type="match status" value="1"/>
</dbReference>
<dbReference type="PANTHER" id="PTHR11452:SF75">
    <property type="entry name" value="ALPHA-GALACTOSIDASE MEL1"/>
    <property type="match status" value="1"/>
</dbReference>
<keyword evidence="4" id="KW-0732">Signal</keyword>
<evidence type="ECO:0000259" key="8">
    <source>
        <dbReference type="Pfam" id="PF17801"/>
    </source>
</evidence>
<evidence type="ECO:0000256" key="6">
    <source>
        <dbReference type="ARBA" id="ARBA00023295"/>
    </source>
</evidence>
<evidence type="ECO:0000256" key="4">
    <source>
        <dbReference type="ARBA" id="ARBA00022729"/>
    </source>
</evidence>
<keyword evidence="7" id="KW-1015">Disulfide bond</keyword>
<evidence type="ECO:0000256" key="2">
    <source>
        <dbReference type="ARBA" id="ARBA00009743"/>
    </source>
</evidence>
<feature type="domain" description="Alpha galactosidase C-terminal" evidence="8">
    <location>
        <begin position="277"/>
        <end position="324"/>
    </location>
</feature>
<dbReference type="EC" id="3.2.1.22" evidence="3 7"/>
<dbReference type="Pfam" id="PF16499">
    <property type="entry name" value="Melibiase_2"/>
    <property type="match status" value="1"/>
</dbReference>
<dbReference type="Gene3D" id="3.20.20.70">
    <property type="entry name" value="Aldolase class I"/>
    <property type="match status" value="1"/>
</dbReference>
<gene>
    <name evidence="9" type="ORF">WJX81_002251</name>
</gene>
<dbReference type="InterPro" id="IPR041233">
    <property type="entry name" value="Melibiase_C"/>
</dbReference>
<dbReference type="Proteomes" id="UP001445335">
    <property type="component" value="Unassembled WGS sequence"/>
</dbReference>
<evidence type="ECO:0000313" key="10">
    <source>
        <dbReference type="Proteomes" id="UP001445335"/>
    </source>
</evidence>
<accession>A0AAW1RMA6</accession>
<comment type="similarity">
    <text evidence="2 7">Belongs to the glycosyl hydrolase 27 family.</text>
</comment>
<dbReference type="PRINTS" id="PR00740">
    <property type="entry name" value="GLHYDRLASE27"/>
</dbReference>
<evidence type="ECO:0000256" key="5">
    <source>
        <dbReference type="ARBA" id="ARBA00022801"/>
    </source>
</evidence>
<dbReference type="InterPro" id="IPR000111">
    <property type="entry name" value="Glyco_hydro_27/36_CS"/>
</dbReference>
<dbReference type="FunFam" id="3.20.20.70:FF:000197">
    <property type="entry name" value="Alpha-galactosidase"/>
    <property type="match status" value="1"/>
</dbReference>
<dbReference type="Pfam" id="PF17801">
    <property type="entry name" value="Melibiase_C"/>
    <property type="match status" value="1"/>
</dbReference>
<comment type="caution">
    <text evidence="9">The sequence shown here is derived from an EMBL/GenBank/DDBJ whole genome shotgun (WGS) entry which is preliminary data.</text>
</comment>
<dbReference type="GO" id="GO:0005975">
    <property type="term" value="P:carbohydrate metabolic process"/>
    <property type="evidence" value="ECO:0007669"/>
    <property type="project" value="InterPro"/>
</dbReference>
<evidence type="ECO:0000256" key="3">
    <source>
        <dbReference type="ARBA" id="ARBA00012755"/>
    </source>
</evidence>
<proteinExistence type="inferred from homology"/>
<dbReference type="EMBL" id="JALJOU010000031">
    <property type="protein sequence ID" value="KAK9834833.1"/>
    <property type="molecule type" value="Genomic_DNA"/>
</dbReference>
<dbReference type="InterPro" id="IPR002241">
    <property type="entry name" value="Glyco_hydro_27"/>
</dbReference>
<protein>
    <recommendedName>
        <fullName evidence="3 7">Alpha-galactosidase</fullName>
        <ecNumber evidence="3 7">3.2.1.22</ecNumber>
    </recommendedName>
    <alternativeName>
        <fullName evidence="7">Melibiase</fullName>
    </alternativeName>
</protein>
<comment type="catalytic activity">
    <reaction evidence="1 7">
        <text>Hydrolysis of terminal, non-reducing alpha-D-galactose residues in alpha-D-galactosides, including galactose oligosaccharides, galactomannans and galactolipids.</text>
        <dbReference type="EC" id="3.2.1.22"/>
    </reaction>
</comment>
<dbReference type="PROSITE" id="PS00512">
    <property type="entry name" value="ALPHA_GALACTOSIDASE"/>
    <property type="match status" value="1"/>
</dbReference>
<keyword evidence="6 7" id="KW-0326">Glycosidase</keyword>
<evidence type="ECO:0000256" key="7">
    <source>
        <dbReference type="RuleBase" id="RU361168"/>
    </source>
</evidence>
<dbReference type="SUPFAM" id="SSF51445">
    <property type="entry name" value="(Trans)glycosidases"/>
    <property type="match status" value="1"/>
</dbReference>
<dbReference type="CDD" id="cd14792">
    <property type="entry name" value="GH27"/>
    <property type="match status" value="1"/>
</dbReference>
<reference evidence="9 10" key="1">
    <citation type="journal article" date="2024" name="Nat. Commun.">
        <title>Phylogenomics reveals the evolutionary origins of lichenization in chlorophyte algae.</title>
        <authorList>
            <person name="Puginier C."/>
            <person name="Libourel C."/>
            <person name="Otte J."/>
            <person name="Skaloud P."/>
            <person name="Haon M."/>
            <person name="Grisel S."/>
            <person name="Petersen M."/>
            <person name="Berrin J.G."/>
            <person name="Delaux P.M."/>
            <person name="Dal Grande F."/>
            <person name="Keller J."/>
        </authorList>
    </citation>
    <scope>NUCLEOTIDE SEQUENCE [LARGE SCALE GENOMIC DNA]</scope>
    <source>
        <strain evidence="9 10">SAG 245.80</strain>
    </source>
</reference>
<dbReference type="SUPFAM" id="SSF51011">
    <property type="entry name" value="Glycosyl hydrolase domain"/>
    <property type="match status" value="1"/>
</dbReference>
<sequence length="350" mass="37009">MGYNTWNAFKFGINETLIRQTADKMVSLGLRQAGYTYLSLDDGWSLGQRNGSQAIDSDPTLFPSGMKALAGYVHASGLRFGVYSDAGTATCGLHTGSLGYEKADAAQFAAWGVDLLKYDNCLSPPADVMSTSQRYEAMRDALNATGRPIAFCMCDWGSSSAWIYGSKVGNSWRTTQDIALGWDSVMANLDGTIGLSRYAGPGAWNDADMLEIGPQGKLSGAEASAHMALWAILKSPLIIGADLSALDNDTLAILKASEVIAVNQDGLGVAGDLVWKQGPAEVYAAPLSGGARAVVLLNRHFMSDNRAGTHNMTAFWKAIGIPPAEMTQATGHAAAVISWTGCVAALDLRP</sequence>
<name>A0AAW1RMA6_9CHLO</name>